<evidence type="ECO:0000256" key="1">
    <source>
        <dbReference type="ARBA" id="ARBA00023015"/>
    </source>
</evidence>
<evidence type="ECO:0000256" key="3">
    <source>
        <dbReference type="ARBA" id="ARBA00023242"/>
    </source>
</evidence>
<dbReference type="PANTHER" id="PTHR47424">
    <property type="entry name" value="REGULATORY PROTEIN GAL4"/>
    <property type="match status" value="1"/>
</dbReference>
<sequence length="725" mass="81227">MPTTPFPNNPQIRPWDVFLPPSQIYSLYLGFLPKDLADEWFIYSEGPDNAGKLKVHFHRTWTGRKMAELFVVIDVKGEGAGKIVGLKWNGSSETNRMNEKEAKYMIRMSYKTKLERLQKRYAALEKLLYATLPDAEDLIRESDQGEPSDGDDDDDVEATTGGLLYDEEGIARYLGETSGATFLNVLKQFMRSLVLVTYELDVMNGSLFTETIGSYQTFDSRPLPNPTVDPLWLPAQEDMASMLLELRFYIQDGNSIFPSGGISYWGDMTRLPVVMVDWGAPLSLMADDDANRHLAFYHVCFALASSVGHRSSRRFEQHAGEAYFMRARQLLGNPLSSVKFTLGDVPALALMGFYLIELNRRDAAYVDVCLAIHIAMMHGAFRYATDEGTKRILWNLYIMDRWLSVLMGRPPTLLDEAITLPPPSDVASMPPAAGLRARIELARISGFIVCETYKIAPRLCSPGYASSRHIDKVLKRLDDWKSQLPPTLTIPHNPLNPDPACCLLHMERNQLIVLTIRPMFLAAVKQAVGNHFISGHWSVEQHPHRSHLQACSAAAHENLVLAQQTRPSRKLLQAGLHFVFNAAIILLLDRLVHGVTGYGTGHSNGHLMSTPPGEHLHALGIDFAIDVFEQESKIGTNYPRDCCRVLRDLRALVGHQLSQTQLDIQQDDTTIPTRTRNGLPMQSGNGQSPGAPASQPTFSEESELYQEIITWLQEDGLQLRDDLLI</sequence>
<dbReference type="CDD" id="cd12148">
    <property type="entry name" value="fungal_TF_MHR"/>
    <property type="match status" value="1"/>
</dbReference>
<dbReference type="AlphaFoldDB" id="A0A9W8Y2R4"/>
<organism evidence="6 7">
    <name type="scientific">Neocucurbitaria cava</name>
    <dbReference type="NCBI Taxonomy" id="798079"/>
    <lineage>
        <taxon>Eukaryota</taxon>
        <taxon>Fungi</taxon>
        <taxon>Dikarya</taxon>
        <taxon>Ascomycota</taxon>
        <taxon>Pezizomycotina</taxon>
        <taxon>Dothideomycetes</taxon>
        <taxon>Pleosporomycetidae</taxon>
        <taxon>Pleosporales</taxon>
        <taxon>Pleosporineae</taxon>
        <taxon>Cucurbitariaceae</taxon>
        <taxon>Neocucurbitaria</taxon>
    </lineage>
</organism>
<gene>
    <name evidence="6" type="ORF">N0V83_009458</name>
</gene>
<comment type="caution">
    <text evidence="6">The sequence shown here is derived from an EMBL/GenBank/DDBJ whole genome shotgun (WGS) entry which is preliminary data.</text>
</comment>
<feature type="compositionally biased region" description="Low complexity" evidence="4">
    <location>
        <begin position="663"/>
        <end position="676"/>
    </location>
</feature>
<dbReference type="PANTHER" id="PTHR47424:SF6">
    <property type="entry name" value="PROLINE UTILIZATION TRANS-ACTIVATOR"/>
    <property type="match status" value="1"/>
</dbReference>
<evidence type="ECO:0000313" key="6">
    <source>
        <dbReference type="EMBL" id="KAJ4364003.1"/>
    </source>
</evidence>
<reference evidence="6" key="1">
    <citation type="submission" date="2022-10" db="EMBL/GenBank/DDBJ databases">
        <title>Tapping the CABI collections for fungal endophytes: first genome assemblies for Collariella, Neodidymelliopsis, Ascochyta clinopodiicola, Didymella pomorum, Didymosphaeria variabile, Neocosmospora piperis and Neocucurbitaria cava.</title>
        <authorList>
            <person name="Hill R."/>
        </authorList>
    </citation>
    <scope>NUCLEOTIDE SEQUENCE</scope>
    <source>
        <strain evidence="6">IMI 356814</strain>
    </source>
</reference>
<name>A0A9W8Y2R4_9PLEO</name>
<proteinExistence type="predicted"/>
<evidence type="ECO:0000259" key="5">
    <source>
        <dbReference type="SMART" id="SM00906"/>
    </source>
</evidence>
<keyword evidence="7" id="KW-1185">Reference proteome</keyword>
<dbReference type="InterPro" id="IPR007219">
    <property type="entry name" value="XnlR_reg_dom"/>
</dbReference>
<accession>A0A9W8Y2R4</accession>
<dbReference type="GO" id="GO:0003677">
    <property type="term" value="F:DNA binding"/>
    <property type="evidence" value="ECO:0007669"/>
    <property type="project" value="InterPro"/>
</dbReference>
<dbReference type="SMART" id="SM00906">
    <property type="entry name" value="Fungal_trans"/>
    <property type="match status" value="1"/>
</dbReference>
<keyword evidence="3" id="KW-0539">Nucleus</keyword>
<keyword evidence="1" id="KW-0805">Transcription regulation</keyword>
<dbReference type="Proteomes" id="UP001140560">
    <property type="component" value="Unassembled WGS sequence"/>
</dbReference>
<feature type="compositionally biased region" description="Polar residues" evidence="4">
    <location>
        <begin position="680"/>
        <end position="699"/>
    </location>
</feature>
<dbReference type="GO" id="GO:0006351">
    <property type="term" value="P:DNA-templated transcription"/>
    <property type="evidence" value="ECO:0007669"/>
    <property type="project" value="InterPro"/>
</dbReference>
<evidence type="ECO:0000256" key="4">
    <source>
        <dbReference type="SAM" id="MobiDB-lite"/>
    </source>
</evidence>
<feature type="region of interest" description="Disordered" evidence="4">
    <location>
        <begin position="663"/>
        <end position="699"/>
    </location>
</feature>
<dbReference type="EMBL" id="JAPEUY010000018">
    <property type="protein sequence ID" value="KAJ4364003.1"/>
    <property type="molecule type" value="Genomic_DNA"/>
</dbReference>
<protein>
    <recommendedName>
        <fullName evidence="5">Xylanolytic transcriptional activator regulatory domain-containing protein</fullName>
    </recommendedName>
</protein>
<evidence type="ECO:0000313" key="7">
    <source>
        <dbReference type="Proteomes" id="UP001140560"/>
    </source>
</evidence>
<feature type="domain" description="Xylanolytic transcriptional activator regulatory" evidence="5">
    <location>
        <begin position="364"/>
        <end position="429"/>
    </location>
</feature>
<keyword evidence="2" id="KW-0804">Transcription</keyword>
<dbReference type="OrthoDB" id="3266505at2759"/>
<evidence type="ECO:0000256" key="2">
    <source>
        <dbReference type="ARBA" id="ARBA00023163"/>
    </source>
</evidence>
<dbReference type="InterPro" id="IPR051127">
    <property type="entry name" value="Fungal_SecMet_Regulators"/>
</dbReference>
<dbReference type="GO" id="GO:0008270">
    <property type="term" value="F:zinc ion binding"/>
    <property type="evidence" value="ECO:0007669"/>
    <property type="project" value="InterPro"/>
</dbReference>
<dbReference type="Pfam" id="PF04082">
    <property type="entry name" value="Fungal_trans"/>
    <property type="match status" value="1"/>
</dbReference>